<accession>A0ABR7VI17</accession>
<evidence type="ECO:0000313" key="5">
    <source>
        <dbReference type="EMBL" id="MBD0852088.1"/>
    </source>
</evidence>
<dbReference type="SUPFAM" id="SSF55347">
    <property type="entry name" value="Glyceraldehyde-3-phosphate dehydrogenase-like, C-terminal domain"/>
    <property type="match status" value="1"/>
</dbReference>
<gene>
    <name evidence="5" type="ORF">HPE63_15505</name>
</gene>
<dbReference type="SUPFAM" id="SSF51735">
    <property type="entry name" value="NAD(P)-binding Rossmann-fold domains"/>
    <property type="match status" value="1"/>
</dbReference>
<evidence type="ECO:0000259" key="4">
    <source>
        <dbReference type="Pfam" id="PF02894"/>
    </source>
</evidence>
<dbReference type="InterPro" id="IPR004104">
    <property type="entry name" value="Gfo/Idh/MocA-like_OxRdtase_C"/>
</dbReference>
<comment type="caution">
    <text evidence="5">The sequence shown here is derived from an EMBL/GenBank/DDBJ whole genome shotgun (WGS) entry which is preliminary data.</text>
</comment>
<dbReference type="Proteomes" id="UP000598350">
    <property type="component" value="Unassembled WGS sequence"/>
</dbReference>
<dbReference type="InterPro" id="IPR036291">
    <property type="entry name" value="NAD(P)-bd_dom_sf"/>
</dbReference>
<keyword evidence="2" id="KW-0560">Oxidoreductase</keyword>
<dbReference type="InterPro" id="IPR051317">
    <property type="entry name" value="Gfo/Idh/MocA_oxidoreduct"/>
</dbReference>
<dbReference type="Gene3D" id="3.40.50.720">
    <property type="entry name" value="NAD(P)-binding Rossmann-like Domain"/>
    <property type="match status" value="1"/>
</dbReference>
<feature type="domain" description="Gfo/Idh/MocA-like oxidoreductase N-terminal" evidence="3">
    <location>
        <begin position="6"/>
        <end position="123"/>
    </location>
</feature>
<dbReference type="Pfam" id="PF01408">
    <property type="entry name" value="GFO_IDH_MocA"/>
    <property type="match status" value="1"/>
</dbReference>
<sequence length="342" mass="38488">MSNSAIKVGLVSFGMSGRIFHAPFIEKNPDFELKLILERTKSISKAIYPHATIVRSFEDLINSKEVDLIVVNGPTYLHFEMAKAALEAGKHVVLEKPMTATTKEGEALLALAKKKGLHLAVYHNKRFEGGFKTVQKLLATKRLGKVKECHLAVHRFRPDIGPKAWKEDPYPGAGILYDIGSHLIDQVLVLFGWPLDIKADLQIQRAHGQVVDYFKITFLYADFKATILSDMLTQERKPTFSLVGTKTHFVKFGHDPQESRLAQHPISWEGIGEDLEENYGILTHHDTNTKEKITTENGDYGQFYANLYDVLKGNKTLIIPPEQALDVIKVIEWAMEAGITRP</sequence>
<proteinExistence type="inferred from homology"/>
<dbReference type="InterPro" id="IPR000683">
    <property type="entry name" value="Gfo/Idh/MocA-like_OxRdtase_N"/>
</dbReference>
<dbReference type="PANTHER" id="PTHR43708">
    <property type="entry name" value="CONSERVED EXPRESSED OXIDOREDUCTASE (EUROFUNG)"/>
    <property type="match status" value="1"/>
</dbReference>
<organism evidence="5 6">
    <name type="scientific">Maribacter arenosus</name>
    <dbReference type="NCBI Taxonomy" id="1854708"/>
    <lineage>
        <taxon>Bacteria</taxon>
        <taxon>Pseudomonadati</taxon>
        <taxon>Bacteroidota</taxon>
        <taxon>Flavobacteriia</taxon>
        <taxon>Flavobacteriales</taxon>
        <taxon>Flavobacteriaceae</taxon>
        <taxon>Maribacter</taxon>
    </lineage>
</organism>
<dbReference type="PANTHER" id="PTHR43708:SF5">
    <property type="entry name" value="CONSERVED EXPRESSED OXIDOREDUCTASE (EUROFUNG)-RELATED"/>
    <property type="match status" value="1"/>
</dbReference>
<evidence type="ECO:0000259" key="3">
    <source>
        <dbReference type="Pfam" id="PF01408"/>
    </source>
</evidence>
<evidence type="ECO:0000256" key="2">
    <source>
        <dbReference type="ARBA" id="ARBA00023002"/>
    </source>
</evidence>
<evidence type="ECO:0000256" key="1">
    <source>
        <dbReference type="ARBA" id="ARBA00010928"/>
    </source>
</evidence>
<dbReference type="Gene3D" id="3.30.360.10">
    <property type="entry name" value="Dihydrodipicolinate Reductase, domain 2"/>
    <property type="match status" value="1"/>
</dbReference>
<evidence type="ECO:0000313" key="6">
    <source>
        <dbReference type="Proteomes" id="UP000598350"/>
    </source>
</evidence>
<name>A0ABR7VI17_9FLAO</name>
<dbReference type="RefSeq" id="WP_188315196.1">
    <property type="nucleotide sequence ID" value="NZ_JABTCG010000005.1"/>
</dbReference>
<comment type="similarity">
    <text evidence="1">Belongs to the Gfo/Idh/MocA family.</text>
</comment>
<reference evidence="5 6" key="1">
    <citation type="submission" date="2020-05" db="EMBL/GenBank/DDBJ databases">
        <title>The draft genome sequence of Maribacter arenosus CAU 1321.</title>
        <authorList>
            <person name="Mu L."/>
        </authorList>
    </citation>
    <scope>NUCLEOTIDE SEQUENCE [LARGE SCALE GENOMIC DNA]</scope>
    <source>
        <strain evidence="5 6">CAU 1321</strain>
    </source>
</reference>
<keyword evidence="6" id="KW-1185">Reference proteome</keyword>
<feature type="domain" description="Gfo/Idh/MocA-like oxidoreductase C-terminal" evidence="4">
    <location>
        <begin position="136"/>
        <end position="337"/>
    </location>
</feature>
<dbReference type="Pfam" id="PF02894">
    <property type="entry name" value="GFO_IDH_MocA_C"/>
    <property type="match status" value="1"/>
</dbReference>
<protein>
    <submittedName>
        <fullName evidence="5">Gfo/Idh/MocA family oxidoreductase</fullName>
    </submittedName>
</protein>
<dbReference type="EMBL" id="JABTCG010000005">
    <property type="protein sequence ID" value="MBD0852088.1"/>
    <property type="molecule type" value="Genomic_DNA"/>
</dbReference>